<evidence type="ECO:0000313" key="13">
    <source>
        <dbReference type="Proteomes" id="UP000249400"/>
    </source>
</evidence>
<comment type="catalytic activity">
    <reaction evidence="7">
        <text>Hydrolysis of oligopeptides, with broad specificity. Gly or Ala commonly occur as P1 or P1' residues, but more distant residues are also important, as is shown by the fact that Z-Gly-Pro-Gly-|-Gly-Pro-Ala is cleaved, but not Z-(Gly)(5).</text>
        <dbReference type="EC" id="3.4.24.70"/>
    </reaction>
</comment>
<organism evidence="12 13">
    <name type="scientific">Haemophilus aegyptius</name>
    <dbReference type="NCBI Taxonomy" id="197575"/>
    <lineage>
        <taxon>Bacteria</taxon>
        <taxon>Pseudomonadati</taxon>
        <taxon>Pseudomonadota</taxon>
        <taxon>Gammaproteobacteria</taxon>
        <taxon>Pasteurellales</taxon>
        <taxon>Pasteurellaceae</taxon>
        <taxon>Haemophilus</taxon>
    </lineage>
</organism>
<evidence type="ECO:0000256" key="5">
    <source>
        <dbReference type="ARBA" id="ARBA00022833"/>
    </source>
</evidence>
<dbReference type="Pfam" id="PF01432">
    <property type="entry name" value="Peptidase_M3"/>
    <property type="match status" value="1"/>
</dbReference>
<keyword evidence="2 9" id="KW-0645">Protease</keyword>
<dbReference type="InterPro" id="IPR024080">
    <property type="entry name" value="Neurolysin/TOP_N"/>
</dbReference>
<dbReference type="InterPro" id="IPR024077">
    <property type="entry name" value="Neurolysin/TOP_dom2"/>
</dbReference>
<dbReference type="InterPro" id="IPR045666">
    <property type="entry name" value="OpdA_N"/>
</dbReference>
<comment type="similarity">
    <text evidence="1 9">Belongs to the peptidase M3 family.</text>
</comment>
<feature type="domain" description="Oligopeptidase A N-terminal" evidence="11">
    <location>
        <begin position="28"/>
        <end position="150"/>
    </location>
</feature>
<dbReference type="InterPro" id="IPR001567">
    <property type="entry name" value="Pept_M3A_M3B_dom"/>
</dbReference>
<dbReference type="PANTHER" id="PTHR11804">
    <property type="entry name" value="PROTEASE M3 THIMET OLIGOPEPTIDASE-RELATED"/>
    <property type="match status" value="1"/>
</dbReference>
<sequence>MSMSNPLLNIQGLPPFSQIKPEHIQPAVEKLIQDCRDTIEQVLKQPHFTWENFILPLTETNDRLNRAWSPISHLNSVKNSTELREAYQACLPLLSEYSTWVGQHKGLYNAYLALKNSAEFADYSIAQKKAIENSLRDFELSGIGLSEEKQQRYGEIVARLSELNSQFSNNVLDATMGWEKLIENEAELAGLPESALQAAQQSAESKGLKGYRFTLEIPSYLPVMTYCENRALREEMYRAYATRASEQGPNAGKWDNSKVMEEILTLRVELAKLLGFNTYTELSLATKMAENPQQVLDFLDHLAERAKPQGEKELQELKDYCEKEFGVTELAPWDIGFYSEKQKQHLYAINDEELRPYFPENRVISGLFELIKRIFNIRAVERKGVDTWHKDVRFFDLIDENDQLRGSFYLDLYAREHKRGGAWMDDCIGRKRKLDGSIQTPVAYLTCNFNAPIGNKPALFTHDEVTTLFHEFGHGIHHMLTQIDVSDVAGINGVPWDAVELPSQFMENWCWEEEALAFISGHYETGEPLPKEKLTQLLKAKNFQAAMFILRQLEFGIFDFRLHHTFDAEKTNQILETLKAVKSQVAVIKGVDWARTPHSFSHIFAGGYAAGYYSYLWAEVLSADAYSRFEEEEGIFNPITGKSFLDEILTRGGSEEPMELFKRFRGREPQLDALLRHKGIMN</sequence>
<evidence type="ECO:0000256" key="1">
    <source>
        <dbReference type="ARBA" id="ARBA00006040"/>
    </source>
</evidence>
<evidence type="ECO:0000313" key="12">
    <source>
        <dbReference type="EMBL" id="SQH36817.1"/>
    </source>
</evidence>
<name>A0ABY1VUH9_HAEAE</name>
<dbReference type="Proteomes" id="UP000249400">
    <property type="component" value="Chromosome 1"/>
</dbReference>
<evidence type="ECO:0000256" key="9">
    <source>
        <dbReference type="RuleBase" id="RU003435"/>
    </source>
</evidence>
<dbReference type="EC" id="3.4.24.70" evidence="8"/>
<evidence type="ECO:0000259" key="11">
    <source>
        <dbReference type="Pfam" id="PF19310"/>
    </source>
</evidence>
<dbReference type="InterPro" id="IPR024079">
    <property type="entry name" value="MetalloPept_cat_dom_sf"/>
</dbReference>
<dbReference type="Pfam" id="PF19310">
    <property type="entry name" value="TOP_N"/>
    <property type="match status" value="1"/>
</dbReference>
<proteinExistence type="inferred from homology"/>
<evidence type="ECO:0000256" key="8">
    <source>
        <dbReference type="ARBA" id="ARBA00026100"/>
    </source>
</evidence>
<dbReference type="CDD" id="cd06456">
    <property type="entry name" value="M3A_DCP"/>
    <property type="match status" value="1"/>
</dbReference>
<dbReference type="SUPFAM" id="SSF55486">
    <property type="entry name" value="Metalloproteases ('zincins'), catalytic domain"/>
    <property type="match status" value="1"/>
</dbReference>
<gene>
    <name evidence="12" type="primary">prlC</name>
    <name evidence="12" type="ORF">NCTC8502_01025</name>
</gene>
<dbReference type="EMBL" id="LS483429">
    <property type="protein sequence ID" value="SQH36817.1"/>
    <property type="molecule type" value="Genomic_DNA"/>
</dbReference>
<evidence type="ECO:0000256" key="4">
    <source>
        <dbReference type="ARBA" id="ARBA00022801"/>
    </source>
</evidence>
<dbReference type="Gene3D" id="1.10.1370.10">
    <property type="entry name" value="Neurolysin, domain 3"/>
    <property type="match status" value="1"/>
</dbReference>
<protein>
    <recommendedName>
        <fullName evidence="8">oligopeptidase A</fullName>
        <ecNumber evidence="8">3.4.24.70</ecNumber>
    </recommendedName>
</protein>
<keyword evidence="13" id="KW-1185">Reference proteome</keyword>
<evidence type="ECO:0000256" key="2">
    <source>
        <dbReference type="ARBA" id="ARBA00022670"/>
    </source>
</evidence>
<keyword evidence="4 9" id="KW-0378">Hydrolase</keyword>
<dbReference type="Gene3D" id="1.20.1050.40">
    <property type="entry name" value="Endopeptidase. Chain P, domain 1"/>
    <property type="match status" value="1"/>
</dbReference>
<keyword evidence="6 9" id="KW-0482">Metalloprotease</keyword>
<dbReference type="Gene3D" id="3.40.390.10">
    <property type="entry name" value="Collagenase (Catalytic Domain)"/>
    <property type="match status" value="1"/>
</dbReference>
<evidence type="ECO:0000259" key="10">
    <source>
        <dbReference type="Pfam" id="PF01432"/>
    </source>
</evidence>
<dbReference type="InterPro" id="IPR045090">
    <property type="entry name" value="Pept_M3A_M3B"/>
</dbReference>
<evidence type="ECO:0000256" key="3">
    <source>
        <dbReference type="ARBA" id="ARBA00022723"/>
    </source>
</evidence>
<keyword evidence="5 9" id="KW-0862">Zinc</keyword>
<comment type="cofactor">
    <cofactor evidence="9">
        <name>Zn(2+)</name>
        <dbReference type="ChEBI" id="CHEBI:29105"/>
    </cofactor>
    <text evidence="9">Binds 1 zinc ion.</text>
</comment>
<evidence type="ECO:0000256" key="7">
    <source>
        <dbReference type="ARBA" id="ARBA00024603"/>
    </source>
</evidence>
<evidence type="ECO:0000256" key="6">
    <source>
        <dbReference type="ARBA" id="ARBA00023049"/>
    </source>
</evidence>
<keyword evidence="3 9" id="KW-0479">Metal-binding</keyword>
<dbReference type="PANTHER" id="PTHR11804:SF84">
    <property type="entry name" value="SACCHAROLYSIN"/>
    <property type="match status" value="1"/>
</dbReference>
<dbReference type="NCBIfam" id="NF008159">
    <property type="entry name" value="PRK10911.1"/>
    <property type="match status" value="1"/>
</dbReference>
<accession>A0ABY1VUH9</accession>
<reference evidence="12 13" key="1">
    <citation type="submission" date="2018-06" db="EMBL/GenBank/DDBJ databases">
        <authorList>
            <consortium name="Pathogen Informatics"/>
            <person name="Doyle S."/>
        </authorList>
    </citation>
    <scope>NUCLEOTIDE SEQUENCE [LARGE SCALE GENOMIC DNA]</scope>
    <source>
        <strain evidence="12 13">NCTC8502</strain>
    </source>
</reference>
<feature type="domain" description="Peptidase M3A/M3B catalytic" evidence="10">
    <location>
        <begin position="223"/>
        <end position="679"/>
    </location>
</feature>
<dbReference type="GO" id="GO:0004222">
    <property type="term" value="F:metalloendopeptidase activity"/>
    <property type="evidence" value="ECO:0007669"/>
    <property type="project" value="UniProtKB-EC"/>
</dbReference>
<dbReference type="InterPro" id="IPR034005">
    <property type="entry name" value="M3A_DCP"/>
</dbReference>